<accession>A0A1U2F8K8</accession>
<organism evidence="1 2">
    <name type="scientific">Mycobacteroides abscessus subsp. massiliense</name>
    <dbReference type="NCBI Taxonomy" id="1962118"/>
    <lineage>
        <taxon>Bacteria</taxon>
        <taxon>Bacillati</taxon>
        <taxon>Actinomycetota</taxon>
        <taxon>Actinomycetes</taxon>
        <taxon>Mycobacteriales</taxon>
        <taxon>Mycobacteriaceae</taxon>
        <taxon>Mycobacteroides</taxon>
        <taxon>Mycobacteroides abscessus</taxon>
    </lineage>
</organism>
<proteinExistence type="predicted"/>
<reference evidence="1 2" key="1">
    <citation type="submission" date="2016-11" db="EMBL/GenBank/DDBJ databases">
        <authorList>
            <consortium name="Pathogen Informatics"/>
        </authorList>
    </citation>
    <scope>NUCLEOTIDE SEQUENCE [LARGE SCALE GENOMIC DNA]</scope>
    <source>
        <strain evidence="1 2">911</strain>
    </source>
</reference>
<name>A0A1U2F8K8_9MYCO</name>
<evidence type="ECO:0000313" key="1">
    <source>
        <dbReference type="EMBL" id="SKM69328.1"/>
    </source>
</evidence>
<protein>
    <submittedName>
        <fullName evidence="1">Uncharacterized protein</fullName>
    </submittedName>
</protein>
<dbReference type="Proteomes" id="UP000190074">
    <property type="component" value="Unassembled WGS sequence"/>
</dbReference>
<evidence type="ECO:0000313" key="2">
    <source>
        <dbReference type="Proteomes" id="UP000190074"/>
    </source>
</evidence>
<dbReference type="EMBL" id="FVGW01000012">
    <property type="protein sequence ID" value="SKM69328.1"/>
    <property type="molecule type" value="Genomic_DNA"/>
</dbReference>
<gene>
    <name evidence="1" type="ORF">SAMEA2259716_04814</name>
</gene>
<dbReference type="AlphaFoldDB" id="A0A1U2F8K8"/>
<sequence length="131" mass="13565">MSRSEDPFILELQAGASATGEIHSFTTESIEIRGTFTLGQGLVLRPGAKVYILADDDAVDVINGFIADAEVAAEEGAAEDAVRAAVDSFADGAIEAVKDAVSQIDPSLADSAQKVTDALIAAIEKAKRGDE</sequence>
<dbReference type="RefSeq" id="WP_079626916.1">
    <property type="nucleotide sequence ID" value="NZ_FVGW01000012.1"/>
</dbReference>